<evidence type="ECO:0000313" key="5">
    <source>
        <dbReference type="Proteomes" id="UP001235939"/>
    </source>
</evidence>
<reference evidence="4 5" key="1">
    <citation type="submission" date="2022-01" db="EMBL/GenBank/DDBJ databases">
        <title>A chromosomal length assembly of Cordylochernes scorpioides.</title>
        <authorList>
            <person name="Zeh D."/>
            <person name="Zeh J."/>
        </authorList>
    </citation>
    <scope>NUCLEOTIDE SEQUENCE [LARGE SCALE GENOMIC DNA]</scope>
    <source>
        <strain evidence="4">IN4F17</strain>
        <tissue evidence="4">Whole Body</tissue>
    </source>
</reference>
<accession>A0ABY6K6X6</accession>
<dbReference type="Pfam" id="PF06459">
    <property type="entry name" value="RR_TM4-6"/>
    <property type="match status" value="1"/>
</dbReference>
<dbReference type="InterPro" id="IPR015925">
    <property type="entry name" value="Ryanodine_IP3_receptor"/>
</dbReference>
<keyword evidence="5" id="KW-1185">Reference proteome</keyword>
<feature type="compositionally biased region" description="Low complexity" evidence="1">
    <location>
        <begin position="286"/>
        <end position="306"/>
    </location>
</feature>
<organism evidence="4 5">
    <name type="scientific">Cordylochernes scorpioides</name>
    <dbReference type="NCBI Taxonomy" id="51811"/>
    <lineage>
        <taxon>Eukaryota</taxon>
        <taxon>Metazoa</taxon>
        <taxon>Ecdysozoa</taxon>
        <taxon>Arthropoda</taxon>
        <taxon>Chelicerata</taxon>
        <taxon>Arachnida</taxon>
        <taxon>Pseudoscorpiones</taxon>
        <taxon>Cheliferoidea</taxon>
        <taxon>Chernetidae</taxon>
        <taxon>Cordylochernes</taxon>
    </lineage>
</organism>
<dbReference type="InterPro" id="IPR009460">
    <property type="entry name" value="Ryanrecept_TM4-6"/>
</dbReference>
<keyword evidence="2" id="KW-0812">Transmembrane</keyword>
<dbReference type="PANTHER" id="PTHR46399:SF8">
    <property type="entry name" value="B30.2_SPRY DOMAIN-CONTAINING PROTEIN"/>
    <property type="match status" value="1"/>
</dbReference>
<keyword evidence="2" id="KW-1133">Transmembrane helix</keyword>
<gene>
    <name evidence="4" type="ORF">LAZ67_3000343</name>
</gene>
<dbReference type="EMBL" id="CP092865">
    <property type="protein sequence ID" value="UYV64345.1"/>
    <property type="molecule type" value="Genomic_DNA"/>
</dbReference>
<evidence type="ECO:0000313" key="4">
    <source>
        <dbReference type="EMBL" id="UYV64345.1"/>
    </source>
</evidence>
<evidence type="ECO:0000256" key="2">
    <source>
        <dbReference type="SAM" id="Phobius"/>
    </source>
</evidence>
<keyword evidence="2" id="KW-0472">Membrane</keyword>
<dbReference type="Proteomes" id="UP001235939">
    <property type="component" value="Chromosome 03"/>
</dbReference>
<name>A0ABY6K6X6_9ARAC</name>
<evidence type="ECO:0000259" key="3">
    <source>
        <dbReference type="Pfam" id="PF06459"/>
    </source>
</evidence>
<sequence length="390" mass="43310">MRGNLSTKDSFHHQYSRTTSMRGHFSTKEGLHMVLYLARTYTRTSAMSTDATRQQYLPGRRRGIADIRLTVPIPWCRRGEASVSIGMDLGPLRRVLSGRVNCRSVLDPVKNALTWFRVTLLAWLSLLTPHNLKAQATYLAGKSPLELVLGAWHLIFNSGYFVGWLLYKVSRTFVRLVLVLMGGEVLQQPEEEEVDKSEVLFKPAALPAPMPTAATPAEPLALDAVPVEGAEAPQGEGAEGTEAAASATSEDQTESSRVDRIRVPEPVWICPGRRWRGRSSPRGRNGRPDSQGGRTPSRVSPTSPTPGLRQPTTVCDRVIEEVEEKSFAVEVVKTTEPPPAVASLDFSEYGQKLVSFLARKFYTMKWIALLIAFIINFMLLFYKVSSGRRP</sequence>
<proteinExistence type="predicted"/>
<evidence type="ECO:0000256" key="1">
    <source>
        <dbReference type="SAM" id="MobiDB-lite"/>
    </source>
</evidence>
<feature type="compositionally biased region" description="Low complexity" evidence="1">
    <location>
        <begin position="231"/>
        <end position="250"/>
    </location>
</feature>
<feature type="compositionally biased region" description="Basic residues" evidence="1">
    <location>
        <begin position="273"/>
        <end position="285"/>
    </location>
</feature>
<dbReference type="PANTHER" id="PTHR46399">
    <property type="entry name" value="B30.2/SPRY DOMAIN-CONTAINING PROTEIN"/>
    <property type="match status" value="1"/>
</dbReference>
<feature type="domain" description="Ryanodine Receptor TM 4-6" evidence="3">
    <location>
        <begin position="345"/>
        <end position="386"/>
    </location>
</feature>
<feature type="region of interest" description="Disordered" evidence="1">
    <location>
        <begin position="231"/>
        <end position="260"/>
    </location>
</feature>
<feature type="transmembrane region" description="Helical" evidence="2">
    <location>
        <begin position="366"/>
        <end position="384"/>
    </location>
</feature>
<feature type="region of interest" description="Disordered" evidence="1">
    <location>
        <begin position="272"/>
        <end position="311"/>
    </location>
</feature>
<protein>
    <submittedName>
        <fullName evidence="4">RYR2</fullName>
    </submittedName>
</protein>